<dbReference type="Proteomes" id="UP000019269">
    <property type="component" value="Chromosome"/>
</dbReference>
<feature type="compositionally biased region" description="Basic and acidic residues" evidence="4">
    <location>
        <begin position="360"/>
        <end position="371"/>
    </location>
</feature>
<keyword evidence="5" id="KW-0282">Flagellum</keyword>
<name>A0ABM5PIQ3_9SPIR</name>
<protein>
    <submittedName>
        <fullName evidence="5">Flagellar filament outer layer protein</fullName>
    </submittedName>
</protein>
<comment type="subcellular location">
    <subcellularLocation>
        <location evidence="1">Periplasmic flagellum</location>
    </subcellularLocation>
</comment>
<evidence type="ECO:0000256" key="1">
    <source>
        <dbReference type="ARBA" id="ARBA00004631"/>
    </source>
</evidence>
<evidence type="ECO:0000313" key="6">
    <source>
        <dbReference type="Proteomes" id="UP000019269"/>
    </source>
</evidence>
<dbReference type="EMBL" id="CP004146">
    <property type="protein sequence ID" value="AHH03664.1"/>
    <property type="molecule type" value="Genomic_DNA"/>
</dbReference>
<evidence type="ECO:0000256" key="3">
    <source>
        <dbReference type="ARBA" id="ARBA00023143"/>
    </source>
</evidence>
<keyword evidence="5" id="KW-0966">Cell projection</keyword>
<evidence type="ECO:0000313" key="5">
    <source>
        <dbReference type="EMBL" id="AHH03664.1"/>
    </source>
</evidence>
<dbReference type="InterPro" id="IPR006714">
    <property type="entry name" value="FlaA"/>
</dbReference>
<gene>
    <name evidence="5" type="ORF">BHY_0713</name>
</gene>
<proteinExistence type="predicted"/>
<accession>A0ABM5PIQ3</accession>
<evidence type="ECO:0000256" key="4">
    <source>
        <dbReference type="SAM" id="MobiDB-lite"/>
    </source>
</evidence>
<evidence type="ECO:0000256" key="2">
    <source>
        <dbReference type="ARBA" id="ARBA00022764"/>
    </source>
</evidence>
<keyword evidence="6" id="KW-1185">Reference proteome</keyword>
<feature type="region of interest" description="Disordered" evidence="4">
    <location>
        <begin position="352"/>
        <end position="371"/>
    </location>
</feature>
<dbReference type="Pfam" id="PF04620">
    <property type="entry name" value="FlaA"/>
    <property type="match status" value="1"/>
</dbReference>
<keyword evidence="3" id="KW-0975">Bacterial flagellum</keyword>
<sequence>MFKALGQSWICCKIKMSSLNNFVAGVNFMTKVRNIIFILFFLIILSPIFGQEATGAGANSLKDEPGEVVFDFVELARDPSSTRLDLADYVDRVYSGASSIVKAEDMVLDLGISNWTVLLTPSARMQAYVKNSVVVPAVVKAESKRYAGDTILGVRILFPSHSQSSAMVLPPFKIPFYAGEDGKQFLGKGLIDNIKIMKEVKVTVYSLGHEIDLEVLFEDMSGMEYVYPLGTLKFKGWADLVWSNPNYIPGIGARVVKDNIPNYPLPSSKMRFKAFRVLKSHSSRDQNLIFYVKDVRVIYSKLSVSLDSDIDNESVFKIYETRGAESLRRLKSQEALKRVLKIRESVSMPGESFQNFLEKGGNDESGKRTEK</sequence>
<keyword evidence="2" id="KW-0574">Periplasm</keyword>
<reference evidence="5" key="1">
    <citation type="submission" date="2013-02" db="EMBL/GenBank/DDBJ databases">
        <title>Comparative genomics of Borrelia species.</title>
        <authorList>
            <person name="Schwan T.G."/>
            <person name="Raffel S.J."/>
            <person name="Porcella S.F."/>
        </authorList>
    </citation>
    <scope>NUCLEOTIDE SEQUENCE [LARGE SCALE GENOMIC DNA]</scope>
    <source>
        <strain evidence="5">YOR</strain>
    </source>
</reference>
<keyword evidence="5" id="KW-0969">Cilium</keyword>
<organism evidence="5 6">
    <name type="scientific">Borrelia nietonii YOR</name>
    <dbReference type="NCBI Taxonomy" id="1293576"/>
    <lineage>
        <taxon>Bacteria</taxon>
        <taxon>Pseudomonadati</taxon>
        <taxon>Spirochaetota</taxon>
        <taxon>Spirochaetia</taxon>
        <taxon>Spirochaetales</taxon>
        <taxon>Borreliaceae</taxon>
        <taxon>Borrelia</taxon>
        <taxon>Borrelia nietonii</taxon>
    </lineage>
</organism>